<name>A0A8S5RVR6_9CAUD</name>
<evidence type="ECO:0000313" key="1">
    <source>
        <dbReference type="EMBL" id="DAF42713.1"/>
    </source>
</evidence>
<sequence length="51" mass="5867">MSSAKGLPYLVKYHIGIDNTYKEMQKIRKLISTKTTVNDAKQTLKELNLIK</sequence>
<dbReference type="EMBL" id="BK032497">
    <property type="protein sequence ID" value="DAF42713.1"/>
    <property type="molecule type" value="Genomic_DNA"/>
</dbReference>
<proteinExistence type="predicted"/>
<reference evidence="1" key="1">
    <citation type="journal article" date="2021" name="Proc. Natl. Acad. Sci. U.S.A.">
        <title>A Catalog of Tens of Thousands of Viruses from Human Metagenomes Reveals Hidden Associations with Chronic Diseases.</title>
        <authorList>
            <person name="Tisza M.J."/>
            <person name="Buck C.B."/>
        </authorList>
    </citation>
    <scope>NUCLEOTIDE SEQUENCE</scope>
    <source>
        <strain evidence="1">CtHip2</strain>
    </source>
</reference>
<protein>
    <submittedName>
        <fullName evidence="1">Uncharacterized protein</fullName>
    </submittedName>
</protein>
<organism evidence="1">
    <name type="scientific">Siphoviridae sp. ctHip2</name>
    <dbReference type="NCBI Taxonomy" id="2827830"/>
    <lineage>
        <taxon>Viruses</taxon>
        <taxon>Duplodnaviria</taxon>
        <taxon>Heunggongvirae</taxon>
        <taxon>Uroviricota</taxon>
        <taxon>Caudoviricetes</taxon>
    </lineage>
</organism>
<accession>A0A8S5RVR6</accession>